<accession>A0A803QC09</accession>
<dbReference type="Gramene" id="evm.model.08.677">
    <property type="protein sequence ID" value="cds.evm.model.08.677"/>
    <property type="gene ID" value="evm.TU.08.677"/>
</dbReference>
<dbReference type="AlphaFoldDB" id="A0A803QC09"/>
<proteinExistence type="predicted"/>
<feature type="region of interest" description="Disordered" evidence="1">
    <location>
        <begin position="31"/>
        <end position="63"/>
    </location>
</feature>
<sequence>MMKVLTMTLCWSASEEIPRKTLLMLEPAPTKDKRKTKVGDFKNSHALEPPQKNMNQVNRPSQAHKKANTSRLGCHSAQKGLVMPKEAGTKITKPKGRKDCPSNSVNQDVGAEGQYSDDNWSTVDLKRRLDTKYKKAKSEKARPRGNDLRSNLNDKVHGRDLPNSDTERRIIENPLPENFKMSQIELYDGRIDLKTHLAKYNKMMQMARVSDDAKCLCFSLTLTKFVEDWWKCLPDPFILGRICNPSSGNISGGNFKRDPNQRCDYHGEVGHSTDDYKHLKDEIEMQGTINPPQGVGHPKVLGMKLPTLPAPPTLVAVTIVAPGPGNLYPLRLAPPPVNGNTMLMVREETPIAPGMETQAEAKTIHDDFKDELNYPCRDGTHAKRAGAGVMLVSP</sequence>
<feature type="region of interest" description="Disordered" evidence="1">
    <location>
        <begin position="135"/>
        <end position="164"/>
    </location>
</feature>
<feature type="compositionally biased region" description="Polar residues" evidence="1">
    <location>
        <begin position="52"/>
        <end position="61"/>
    </location>
</feature>
<dbReference type="EMBL" id="UZAU01000690">
    <property type="status" value="NOT_ANNOTATED_CDS"/>
    <property type="molecule type" value="Genomic_DNA"/>
</dbReference>
<evidence type="ECO:0000256" key="1">
    <source>
        <dbReference type="SAM" id="MobiDB-lite"/>
    </source>
</evidence>
<organism evidence="2 3">
    <name type="scientific">Cannabis sativa</name>
    <name type="common">Hemp</name>
    <name type="synonym">Marijuana</name>
    <dbReference type="NCBI Taxonomy" id="3483"/>
    <lineage>
        <taxon>Eukaryota</taxon>
        <taxon>Viridiplantae</taxon>
        <taxon>Streptophyta</taxon>
        <taxon>Embryophyta</taxon>
        <taxon>Tracheophyta</taxon>
        <taxon>Spermatophyta</taxon>
        <taxon>Magnoliopsida</taxon>
        <taxon>eudicotyledons</taxon>
        <taxon>Gunneridae</taxon>
        <taxon>Pentapetalae</taxon>
        <taxon>rosids</taxon>
        <taxon>fabids</taxon>
        <taxon>Rosales</taxon>
        <taxon>Cannabaceae</taxon>
        <taxon>Cannabis</taxon>
    </lineage>
</organism>
<dbReference type="Proteomes" id="UP000596661">
    <property type="component" value="Chromosome 8"/>
</dbReference>
<keyword evidence="3" id="KW-1185">Reference proteome</keyword>
<protein>
    <submittedName>
        <fullName evidence="2">Uncharacterized protein</fullName>
    </submittedName>
</protein>
<name>A0A803QC09_CANSA</name>
<feature type="region of interest" description="Disordered" evidence="1">
    <location>
        <begin position="90"/>
        <end position="115"/>
    </location>
</feature>
<reference evidence="2" key="2">
    <citation type="submission" date="2021-03" db="UniProtKB">
        <authorList>
            <consortium name="EnsemblPlants"/>
        </authorList>
    </citation>
    <scope>IDENTIFICATION</scope>
</reference>
<evidence type="ECO:0000313" key="3">
    <source>
        <dbReference type="Proteomes" id="UP000596661"/>
    </source>
</evidence>
<reference evidence="2" key="1">
    <citation type="submission" date="2018-11" db="EMBL/GenBank/DDBJ databases">
        <authorList>
            <person name="Grassa J C."/>
        </authorList>
    </citation>
    <scope>NUCLEOTIDE SEQUENCE [LARGE SCALE GENOMIC DNA]</scope>
</reference>
<evidence type="ECO:0000313" key="2">
    <source>
        <dbReference type="EnsemblPlants" id="cds.evm.model.08.677"/>
    </source>
</evidence>
<dbReference type="EnsemblPlants" id="evm.model.08.677">
    <property type="protein sequence ID" value="cds.evm.model.08.677"/>
    <property type="gene ID" value="evm.TU.08.677"/>
</dbReference>